<organism evidence="7 8">
    <name type="scientific">Ephemerocybe angulata</name>
    <dbReference type="NCBI Taxonomy" id="980116"/>
    <lineage>
        <taxon>Eukaryota</taxon>
        <taxon>Fungi</taxon>
        <taxon>Dikarya</taxon>
        <taxon>Basidiomycota</taxon>
        <taxon>Agaricomycotina</taxon>
        <taxon>Agaricomycetes</taxon>
        <taxon>Agaricomycetidae</taxon>
        <taxon>Agaricales</taxon>
        <taxon>Agaricineae</taxon>
        <taxon>Psathyrellaceae</taxon>
        <taxon>Ephemerocybe</taxon>
    </lineage>
</organism>
<evidence type="ECO:0000256" key="3">
    <source>
        <dbReference type="ARBA" id="ARBA00022980"/>
    </source>
</evidence>
<evidence type="ECO:0000256" key="1">
    <source>
        <dbReference type="ARBA" id="ARBA00004173"/>
    </source>
</evidence>
<sequence length="120" mass="13125">MFARCLWGARFFSQPAATGAAQSLASPPAVAKYSFFVSRNSNGNLPVYSDIRNGGTRLLVSIRNVDGNASDLAKELSTSLFKAGSPEARRLKVKTNHQHVVIQGGRWTQEVNEWLKAKGF</sequence>
<keyword evidence="4" id="KW-0496">Mitochondrion</keyword>
<reference evidence="7 8" key="1">
    <citation type="submission" date="2020-07" db="EMBL/GenBank/DDBJ databases">
        <title>Comparative genomics of pyrophilous fungi reveals a link between fire events and developmental genes.</title>
        <authorList>
            <consortium name="DOE Joint Genome Institute"/>
            <person name="Steindorff A.S."/>
            <person name="Carver A."/>
            <person name="Calhoun S."/>
            <person name="Stillman K."/>
            <person name="Liu H."/>
            <person name="Lipzen A."/>
            <person name="Pangilinan J."/>
            <person name="Labutti K."/>
            <person name="Bruns T.D."/>
            <person name="Grigoriev I.V."/>
        </authorList>
    </citation>
    <scope>NUCLEOTIDE SEQUENCE [LARGE SCALE GENOMIC DNA]</scope>
    <source>
        <strain evidence="7 8">CBS 144469</strain>
    </source>
</reference>
<comment type="similarity">
    <text evidence="2">Belongs to the mitochondrion-specific ribosomal protein mL49 family.</text>
</comment>
<keyword evidence="8" id="KW-1185">Reference proteome</keyword>
<name>A0A8H6IIG0_9AGAR</name>
<dbReference type="InterPro" id="IPR007740">
    <property type="entry name" value="Ribosomal_mL49"/>
</dbReference>
<keyword evidence="5" id="KW-0687">Ribonucleoprotein</keyword>
<protein>
    <recommendedName>
        <fullName evidence="6">Large ribosomal subunit protein mL49</fullName>
    </recommendedName>
</protein>
<evidence type="ECO:0000256" key="4">
    <source>
        <dbReference type="ARBA" id="ARBA00023128"/>
    </source>
</evidence>
<dbReference type="Gene3D" id="3.30.780.10">
    <property type="entry name" value="SUI1-like domain"/>
    <property type="match status" value="1"/>
</dbReference>
<proteinExistence type="inferred from homology"/>
<evidence type="ECO:0000256" key="5">
    <source>
        <dbReference type="ARBA" id="ARBA00023274"/>
    </source>
</evidence>
<gene>
    <name evidence="7" type="ORF">DFP72DRAFT_329469</name>
</gene>
<evidence type="ECO:0000313" key="8">
    <source>
        <dbReference type="Proteomes" id="UP000521943"/>
    </source>
</evidence>
<evidence type="ECO:0000313" key="7">
    <source>
        <dbReference type="EMBL" id="KAF6765038.1"/>
    </source>
</evidence>
<dbReference type="GO" id="GO:0006412">
    <property type="term" value="P:translation"/>
    <property type="evidence" value="ECO:0007669"/>
    <property type="project" value="InterPro"/>
</dbReference>
<dbReference type="OrthoDB" id="19439at2759"/>
<comment type="caution">
    <text evidence="7">The sequence shown here is derived from an EMBL/GenBank/DDBJ whole genome shotgun (WGS) entry which is preliminary data.</text>
</comment>
<dbReference type="PANTHER" id="PTHR13477">
    <property type="entry name" value="MITOCHONDRIAL 39S RIBOSOMAL PROTEIN L49"/>
    <property type="match status" value="1"/>
</dbReference>
<dbReference type="GO" id="GO:0003735">
    <property type="term" value="F:structural constituent of ribosome"/>
    <property type="evidence" value="ECO:0007669"/>
    <property type="project" value="InterPro"/>
</dbReference>
<dbReference type="PANTHER" id="PTHR13477:SF0">
    <property type="entry name" value="LARGE RIBOSOMAL SUBUNIT PROTEIN ML49"/>
    <property type="match status" value="1"/>
</dbReference>
<dbReference type="EMBL" id="JACGCI010000003">
    <property type="protein sequence ID" value="KAF6765038.1"/>
    <property type="molecule type" value="Genomic_DNA"/>
</dbReference>
<dbReference type="GO" id="GO:0005762">
    <property type="term" value="C:mitochondrial large ribosomal subunit"/>
    <property type="evidence" value="ECO:0007669"/>
    <property type="project" value="TreeGrafter"/>
</dbReference>
<dbReference type="AlphaFoldDB" id="A0A8H6IIG0"/>
<comment type="subcellular location">
    <subcellularLocation>
        <location evidence="1">Mitochondrion</location>
    </subcellularLocation>
</comment>
<evidence type="ECO:0000256" key="6">
    <source>
        <dbReference type="ARBA" id="ARBA00035191"/>
    </source>
</evidence>
<dbReference type="Proteomes" id="UP000521943">
    <property type="component" value="Unassembled WGS sequence"/>
</dbReference>
<accession>A0A8H6IIG0</accession>
<dbReference type="Pfam" id="PF05046">
    <property type="entry name" value="Img2"/>
    <property type="match status" value="1"/>
</dbReference>
<keyword evidence="3 7" id="KW-0689">Ribosomal protein</keyword>
<evidence type="ECO:0000256" key="2">
    <source>
        <dbReference type="ARBA" id="ARBA00005677"/>
    </source>
</evidence>